<organism evidence="2 3">
    <name type="scientific">Trypanosoma cruzi</name>
    <dbReference type="NCBI Taxonomy" id="5693"/>
    <lineage>
        <taxon>Eukaryota</taxon>
        <taxon>Discoba</taxon>
        <taxon>Euglenozoa</taxon>
        <taxon>Kinetoplastea</taxon>
        <taxon>Metakinetoplastina</taxon>
        <taxon>Trypanosomatida</taxon>
        <taxon>Trypanosomatidae</taxon>
        <taxon>Trypanosoma</taxon>
        <taxon>Schizotrypanum</taxon>
    </lineage>
</organism>
<evidence type="ECO:0000313" key="2">
    <source>
        <dbReference type="EMBL" id="PWV01752.1"/>
    </source>
</evidence>
<dbReference type="Proteomes" id="UP000246078">
    <property type="component" value="Unassembled WGS sequence"/>
</dbReference>
<gene>
    <name evidence="2" type="ORF">C3747_193g51</name>
</gene>
<keyword evidence="2" id="KW-0418">Kinase</keyword>
<sequence>MPALNSLTISEMEVVASRFLYAAAILCTRLCDHYFFIKAVRRQLSAVNRGLCWRHPRRTFRRQRLVWARDYDSSSRTIASESSIPRKRHRPPSSRTHRSMDGEPFKFQTPATLKLPEGNGRGSLFLSCRPRHEQYAWPYRPFPPFCHPLWTFGWTALRCEERRIKAAQNHTP</sequence>
<keyword evidence="2" id="KW-0808">Transferase</keyword>
<dbReference type="EMBL" id="PRFC01000193">
    <property type="protein sequence ID" value="PWV01752.1"/>
    <property type="molecule type" value="Genomic_DNA"/>
</dbReference>
<dbReference type="GO" id="GO:0016301">
    <property type="term" value="F:kinase activity"/>
    <property type="evidence" value="ECO:0007669"/>
    <property type="project" value="UniProtKB-KW"/>
</dbReference>
<protein>
    <submittedName>
        <fullName evidence="2">Putative target of rapamycin (TOR) kinase 1</fullName>
    </submittedName>
</protein>
<dbReference type="AlphaFoldDB" id="A0A2V2VZD0"/>
<dbReference type="VEuPathDB" id="TriTrypDB:TcBrA4_0091050"/>
<dbReference type="VEuPathDB" id="TriTrypDB:TCDM_07432"/>
<dbReference type="VEuPathDB" id="TriTrypDB:TcG_12044"/>
<dbReference type="VEuPathDB" id="TriTrypDB:TcCL_NonESM01989"/>
<comment type="caution">
    <text evidence="2">The sequence shown here is derived from an EMBL/GenBank/DDBJ whole genome shotgun (WGS) entry which is preliminary data.</text>
</comment>
<reference evidence="2 3" key="1">
    <citation type="journal article" date="2018" name="Microb. Genom.">
        <title>Expanding an expanded genome: long-read sequencing of Trypanosoma cruzi.</title>
        <authorList>
            <person name="Berna L."/>
            <person name="Rodriguez M."/>
            <person name="Chiribao M.L."/>
            <person name="Parodi-Talice A."/>
            <person name="Pita S."/>
            <person name="Rijo G."/>
            <person name="Alvarez-Valin F."/>
            <person name="Robello C."/>
        </authorList>
    </citation>
    <scope>NUCLEOTIDE SEQUENCE [LARGE SCALE GENOMIC DNA]</scope>
    <source>
        <strain evidence="2 3">TCC</strain>
    </source>
</reference>
<dbReference type="VEuPathDB" id="TriTrypDB:C3747_193g51"/>
<name>A0A2V2VZD0_TRYCR</name>
<evidence type="ECO:0000256" key="1">
    <source>
        <dbReference type="SAM" id="MobiDB-lite"/>
    </source>
</evidence>
<proteinExistence type="predicted"/>
<feature type="region of interest" description="Disordered" evidence="1">
    <location>
        <begin position="79"/>
        <end position="104"/>
    </location>
</feature>
<feature type="compositionally biased region" description="Basic residues" evidence="1">
    <location>
        <begin position="85"/>
        <end position="97"/>
    </location>
</feature>
<evidence type="ECO:0000313" key="3">
    <source>
        <dbReference type="Proteomes" id="UP000246078"/>
    </source>
</evidence>
<accession>A0A2V2VZD0</accession>